<dbReference type="GO" id="GO:0006412">
    <property type="term" value="P:translation"/>
    <property type="evidence" value="ECO:0007669"/>
    <property type="project" value="InterPro"/>
</dbReference>
<evidence type="ECO:0000313" key="6">
    <source>
        <dbReference type="EMBL" id="CAK1547429.1"/>
    </source>
</evidence>
<dbReference type="Pfam" id="PF16320">
    <property type="entry name" value="Ribosomal_L12_N"/>
    <property type="match status" value="1"/>
</dbReference>
<dbReference type="Proteomes" id="UP001497472">
    <property type="component" value="Unassembled WGS sequence"/>
</dbReference>
<name>A0AAV1JDM6_9NEOP</name>
<dbReference type="InterPro" id="IPR036235">
    <property type="entry name" value="Ribosomal_bL12_oligo_N_sf"/>
</dbReference>
<evidence type="ECO:0000259" key="5">
    <source>
        <dbReference type="Pfam" id="PF16320"/>
    </source>
</evidence>
<dbReference type="HAMAP" id="MF_00368">
    <property type="entry name" value="Ribosomal_bL12"/>
    <property type="match status" value="1"/>
</dbReference>
<organism evidence="6 7">
    <name type="scientific">Leptosia nina</name>
    <dbReference type="NCBI Taxonomy" id="320188"/>
    <lineage>
        <taxon>Eukaryota</taxon>
        <taxon>Metazoa</taxon>
        <taxon>Ecdysozoa</taxon>
        <taxon>Arthropoda</taxon>
        <taxon>Hexapoda</taxon>
        <taxon>Insecta</taxon>
        <taxon>Pterygota</taxon>
        <taxon>Neoptera</taxon>
        <taxon>Endopterygota</taxon>
        <taxon>Lepidoptera</taxon>
        <taxon>Glossata</taxon>
        <taxon>Ditrysia</taxon>
        <taxon>Papilionoidea</taxon>
        <taxon>Pieridae</taxon>
        <taxon>Pierinae</taxon>
        <taxon>Leptosia</taxon>
    </lineage>
</organism>
<feature type="domain" description="Large ribosomal subunit protein bL12 oligomerization" evidence="5">
    <location>
        <begin position="50"/>
        <end position="98"/>
    </location>
</feature>
<dbReference type="Gene3D" id="3.30.1390.10">
    <property type="match status" value="1"/>
</dbReference>
<protein>
    <recommendedName>
        <fullName evidence="8">39S ribosomal protein L12, mitochondrial</fullName>
    </recommendedName>
</protein>
<proteinExistence type="inferred from homology"/>
<dbReference type="GO" id="GO:0005762">
    <property type="term" value="C:mitochondrial large ribosomal subunit"/>
    <property type="evidence" value="ECO:0007669"/>
    <property type="project" value="TreeGrafter"/>
</dbReference>
<keyword evidence="7" id="KW-1185">Reference proteome</keyword>
<keyword evidence="3" id="KW-0687">Ribonucleoprotein</keyword>
<dbReference type="GO" id="GO:0003735">
    <property type="term" value="F:structural constituent of ribosome"/>
    <property type="evidence" value="ECO:0007669"/>
    <property type="project" value="InterPro"/>
</dbReference>
<dbReference type="PANTHER" id="PTHR45987">
    <property type="entry name" value="39S RIBOSOMAL PROTEIN L12"/>
    <property type="match status" value="1"/>
</dbReference>
<evidence type="ECO:0000313" key="7">
    <source>
        <dbReference type="Proteomes" id="UP001497472"/>
    </source>
</evidence>
<gene>
    <name evidence="6" type="ORF">LNINA_LOCUS6906</name>
</gene>
<feature type="domain" description="Large ribosomal subunit protein bL12 C-terminal" evidence="4">
    <location>
        <begin position="111"/>
        <end position="178"/>
    </location>
</feature>
<comment type="similarity">
    <text evidence="1">Belongs to the bacterial ribosomal protein bL12 family.</text>
</comment>
<reference evidence="6 7" key="1">
    <citation type="submission" date="2023-11" db="EMBL/GenBank/DDBJ databases">
        <authorList>
            <person name="Okamura Y."/>
        </authorList>
    </citation>
    <scope>NUCLEOTIDE SEQUENCE [LARGE SCALE GENOMIC DNA]</scope>
</reference>
<evidence type="ECO:0000256" key="3">
    <source>
        <dbReference type="ARBA" id="ARBA00023274"/>
    </source>
</evidence>
<evidence type="ECO:0000259" key="4">
    <source>
        <dbReference type="Pfam" id="PF00542"/>
    </source>
</evidence>
<dbReference type="Pfam" id="PF00542">
    <property type="entry name" value="Ribosomal_L12"/>
    <property type="match status" value="1"/>
</dbReference>
<keyword evidence="2" id="KW-0689">Ribosomal protein</keyword>
<dbReference type="SUPFAM" id="SSF48300">
    <property type="entry name" value="Ribosomal protein L7/12, oligomerisation (N-terminal) domain"/>
    <property type="match status" value="1"/>
</dbReference>
<evidence type="ECO:0000256" key="2">
    <source>
        <dbReference type="ARBA" id="ARBA00022980"/>
    </source>
</evidence>
<dbReference type="PANTHER" id="PTHR45987:SF4">
    <property type="entry name" value="LARGE RIBOSOMAL SUBUNIT PROTEIN BL12M"/>
    <property type="match status" value="1"/>
</dbReference>
<accession>A0AAV1JDM6</accession>
<dbReference type="InterPro" id="IPR013823">
    <property type="entry name" value="Ribosomal_bL12_C"/>
</dbReference>
<evidence type="ECO:0008006" key="8">
    <source>
        <dbReference type="Google" id="ProtNLM"/>
    </source>
</evidence>
<comment type="caution">
    <text evidence="6">The sequence shown here is derived from an EMBL/GenBank/DDBJ whole genome shotgun (WGS) entry which is preliminary data.</text>
</comment>
<sequence length="179" mass="19638">MNSITVLRKIPIRQWRSISRCAPLHQEVSEAVSPISIPPPEGIDKPVSAKLEKIVSDITNLSLLEVSELSQVLKRRLNLPDAPVMPMGGFTMAAAPAEEEEAAPKAVKTNFTVKLTKFDDKQKVALIKEVKNLLEGFNLVQAKKFVESAPTIVKADISKDEAEKLKEALTKVGAEIEID</sequence>
<dbReference type="InterPro" id="IPR014719">
    <property type="entry name" value="Ribosomal_bL12_C/ClpS-like"/>
</dbReference>
<dbReference type="AlphaFoldDB" id="A0AAV1JDM6"/>
<dbReference type="FunFam" id="3.30.1390.10:FF:000001">
    <property type="entry name" value="50S ribosomal protein L7/L12"/>
    <property type="match status" value="1"/>
</dbReference>
<dbReference type="Gene3D" id="1.20.5.710">
    <property type="entry name" value="Single helix bin"/>
    <property type="match status" value="1"/>
</dbReference>
<dbReference type="EMBL" id="CAVLEF010000009">
    <property type="protein sequence ID" value="CAK1547429.1"/>
    <property type="molecule type" value="Genomic_DNA"/>
</dbReference>
<dbReference type="InterPro" id="IPR000206">
    <property type="entry name" value="Ribosomal_bL12"/>
</dbReference>
<dbReference type="InterPro" id="IPR008932">
    <property type="entry name" value="Ribosomal_bL12_oligo"/>
</dbReference>
<evidence type="ECO:0000256" key="1">
    <source>
        <dbReference type="ARBA" id="ARBA00007197"/>
    </source>
</evidence>
<dbReference type="GO" id="GO:0003729">
    <property type="term" value="F:mRNA binding"/>
    <property type="evidence" value="ECO:0007669"/>
    <property type="project" value="TreeGrafter"/>
</dbReference>
<dbReference type="SUPFAM" id="SSF54736">
    <property type="entry name" value="ClpS-like"/>
    <property type="match status" value="1"/>
</dbReference>